<feature type="compositionally biased region" description="Polar residues" evidence="1">
    <location>
        <begin position="110"/>
        <end position="120"/>
    </location>
</feature>
<proteinExistence type="predicted"/>
<feature type="compositionally biased region" description="Basic and acidic residues" evidence="1">
    <location>
        <begin position="187"/>
        <end position="202"/>
    </location>
</feature>
<feature type="region of interest" description="Disordered" evidence="1">
    <location>
        <begin position="27"/>
        <end position="453"/>
    </location>
</feature>
<accession>A0AAJ0LVU9</accession>
<comment type="caution">
    <text evidence="2">The sequence shown here is derived from an EMBL/GenBank/DDBJ whole genome shotgun (WGS) entry which is preliminary data.</text>
</comment>
<gene>
    <name evidence="2" type="ORF">LTR09_002115</name>
</gene>
<feature type="compositionally biased region" description="Basic and acidic residues" evidence="1">
    <location>
        <begin position="624"/>
        <end position="646"/>
    </location>
</feature>
<feature type="compositionally biased region" description="Polar residues" evidence="1">
    <location>
        <begin position="596"/>
        <end position="623"/>
    </location>
</feature>
<keyword evidence="3" id="KW-1185">Reference proteome</keyword>
<feature type="compositionally biased region" description="Polar residues" evidence="1">
    <location>
        <begin position="206"/>
        <end position="230"/>
    </location>
</feature>
<feature type="compositionally biased region" description="Basic and acidic residues" evidence="1">
    <location>
        <begin position="171"/>
        <end position="180"/>
    </location>
</feature>
<organism evidence="2 3">
    <name type="scientific">Extremus antarcticus</name>
    <dbReference type="NCBI Taxonomy" id="702011"/>
    <lineage>
        <taxon>Eukaryota</taxon>
        <taxon>Fungi</taxon>
        <taxon>Dikarya</taxon>
        <taxon>Ascomycota</taxon>
        <taxon>Pezizomycotina</taxon>
        <taxon>Dothideomycetes</taxon>
        <taxon>Dothideomycetidae</taxon>
        <taxon>Mycosphaerellales</taxon>
        <taxon>Extremaceae</taxon>
        <taxon>Extremus</taxon>
    </lineage>
</organism>
<feature type="compositionally biased region" description="Low complexity" evidence="1">
    <location>
        <begin position="444"/>
        <end position="453"/>
    </location>
</feature>
<sequence>MPPILHAKQGSYSSNGSDLRVREIVLKKGQNGLTKPGTSSSAAPIVGNDRSQTGSKPSSQPLDRSVARSDLDSQWQLPQLPFTEREHGTSVSRPSGMPAPLFTERDHTRTLSAETTSNRPIGTPPRHPRQPSKDVPTGVAQSWTTAKLEGEPRILPSKRQESSPLAIQRTEQSRAADRSRVPSPEQQRGDETQAQTLDKKVYEASANAQKPHIQNQPQTQGPSSVPSQGIASAVQEKPLERNVETSATTKPVKPNLDKPMPSLPTTSGGIRDHYREVQEAEDSGVSKRPKLAPSAPSQESTKSSTTRGHDSGRASPAPAAKQTSVLPAAQSPSAGSTTTVRPVKETRVPTTTSDASRRSEEPAKAHGHKKADLEMRPPTSSLQPLKKTTKRDVRSPTPDAGSRPQSPPAIDRPPSAMDKALPTSFSEGNSHSRSATPDLARTSAKTPDPAAAEADPIATLQSLSKQVDALHARYTQLRTDRLRLSTAISSNLKDQKPGPGYANTLLDQHLSINAINSSMDIIFAKLRSLDCRKEDAIALLVAQTKSKSIAEDNVTEDTRSVASWQSSVTANLTTPSGRSTPDVEPKTLSPRFYNPSKLSPSIASTMSSAAPTPDLRNSPSTLQKLEKKDGQPTAETEKRVTVIRDSPEDDGEAMPVTATKALPPPPMSTKSIISSIEEEKNKIKRIRIKGAKAAKLLGLVAESRPGRPGSPEITLPDGSSLVKADRRDQLDIEVEISSKYSAARTKPASEGPVPAAMATVPKRKPVTSPRQGTNDSVSSVGTSSVNESAPDEPEVNTPRNSEDAPFGLKSAKRGMLQTIQVFVDDDILDYYKSTER</sequence>
<feature type="compositionally biased region" description="Basic and acidic residues" evidence="1">
    <location>
        <begin position="355"/>
        <end position="375"/>
    </location>
</feature>
<feature type="compositionally biased region" description="Polar residues" evidence="1">
    <location>
        <begin position="768"/>
        <end position="787"/>
    </location>
</feature>
<feature type="compositionally biased region" description="Polar residues" evidence="1">
    <location>
        <begin position="423"/>
        <end position="435"/>
    </location>
</feature>
<protein>
    <submittedName>
        <fullName evidence="2">Uncharacterized protein</fullName>
    </submittedName>
</protein>
<reference evidence="2" key="1">
    <citation type="submission" date="2023-04" db="EMBL/GenBank/DDBJ databases">
        <title>Black Yeasts Isolated from many extreme environments.</title>
        <authorList>
            <person name="Coleine C."/>
            <person name="Stajich J.E."/>
            <person name="Selbmann L."/>
        </authorList>
    </citation>
    <scope>NUCLEOTIDE SEQUENCE</scope>
    <source>
        <strain evidence="2">CCFEE 5312</strain>
    </source>
</reference>
<dbReference type="Proteomes" id="UP001271007">
    <property type="component" value="Unassembled WGS sequence"/>
</dbReference>
<feature type="region of interest" description="Disordered" evidence="1">
    <location>
        <begin position="553"/>
        <end position="668"/>
    </location>
</feature>
<feature type="compositionally biased region" description="Polar residues" evidence="1">
    <location>
        <begin position="560"/>
        <end position="579"/>
    </location>
</feature>
<dbReference type="EMBL" id="JAWDJX010000004">
    <property type="protein sequence ID" value="KAK3057077.1"/>
    <property type="molecule type" value="Genomic_DNA"/>
</dbReference>
<feature type="compositionally biased region" description="Polar residues" evidence="1">
    <location>
        <begin position="295"/>
        <end position="306"/>
    </location>
</feature>
<feature type="region of interest" description="Disordered" evidence="1">
    <location>
        <begin position="701"/>
        <end position="810"/>
    </location>
</feature>
<feature type="compositionally biased region" description="Polar residues" evidence="1">
    <location>
        <begin position="31"/>
        <end position="42"/>
    </location>
</feature>
<evidence type="ECO:0000313" key="2">
    <source>
        <dbReference type="EMBL" id="KAK3057077.1"/>
    </source>
</evidence>
<evidence type="ECO:0000313" key="3">
    <source>
        <dbReference type="Proteomes" id="UP001271007"/>
    </source>
</evidence>
<name>A0AAJ0LVU9_9PEZI</name>
<evidence type="ECO:0000256" key="1">
    <source>
        <dbReference type="SAM" id="MobiDB-lite"/>
    </source>
</evidence>
<feature type="compositionally biased region" description="Polar residues" evidence="1">
    <location>
        <begin position="49"/>
        <end position="62"/>
    </location>
</feature>
<feature type="compositionally biased region" description="Polar residues" evidence="1">
    <location>
        <begin position="321"/>
        <end position="340"/>
    </location>
</feature>
<dbReference type="AlphaFoldDB" id="A0AAJ0LVU9"/>